<evidence type="ECO:0000256" key="1">
    <source>
        <dbReference type="ARBA" id="ARBA00005836"/>
    </source>
</evidence>
<comment type="similarity">
    <text evidence="1">Belongs to the peptidase U62 family.</text>
</comment>
<dbReference type="InterPro" id="IPR036059">
    <property type="entry name" value="TldD/PmbA_sf"/>
</dbReference>
<evidence type="ECO:0000313" key="8">
    <source>
        <dbReference type="EMBL" id="AKG92043.1"/>
    </source>
</evidence>
<organism evidence="8 9">
    <name type="scientific">Geoglobus ahangari</name>
    <dbReference type="NCBI Taxonomy" id="113653"/>
    <lineage>
        <taxon>Archaea</taxon>
        <taxon>Methanobacteriati</taxon>
        <taxon>Methanobacteriota</taxon>
        <taxon>Archaeoglobi</taxon>
        <taxon>Archaeoglobales</taxon>
        <taxon>Archaeoglobaceae</taxon>
        <taxon>Geoglobus</taxon>
    </lineage>
</organism>
<sequence length="425" mass="47098">MYYEIRELNSYSMQVSLEDGRLEKPKLSSFTGKSFRVLRNGFWGYYVGDADERMGLKRAEELAVHRGGSEVDPAPFTGKYVYRAKRPLEDVDIEEKVKLLRDIDERLRREGVVSRRVVYVESVRRVRVSNSEGGEVYYEVPRCGVVMQAFAKGKTLQFYSDRVMRVGGFEVVEGIADRAEEVAKIAVELSNASSPPSGEMNVIMNSSLTGVFIHEAFGHAVEGDHVLQNATILKDRVGEVVAAEDVNVYDDPTLEEFGFFPFDDEGYRAEKKTIIENGVLKGFLNSRETAKKLGGRAGNARSDGLEVPIVRMSNTYIAPGDHSLDELLEMAGEGVILYGSRGGETNPATGYFHFNAQYGFRIENGEIGEMVRDVSLSGHTLRILREIRLGREISFDPGFCGKAGQLVPVSDGGPFALVRAFVGGE</sequence>
<dbReference type="InterPro" id="IPR045570">
    <property type="entry name" value="Metalloprtase-TldD/E_cen_dom"/>
</dbReference>
<feature type="domain" description="Metalloprotease TldD/E central" evidence="7">
    <location>
        <begin position="87"/>
        <end position="184"/>
    </location>
</feature>
<evidence type="ECO:0000256" key="3">
    <source>
        <dbReference type="ARBA" id="ARBA00022801"/>
    </source>
</evidence>
<dbReference type="InParanoid" id="A0A0F7IHA9"/>
<dbReference type="PIRSF" id="PIRSF004919">
    <property type="entry name" value="TldD"/>
    <property type="match status" value="1"/>
</dbReference>
<dbReference type="KEGG" id="gah:GAH_00617"/>
<dbReference type="GO" id="GO:0008237">
    <property type="term" value="F:metallopeptidase activity"/>
    <property type="evidence" value="ECO:0007669"/>
    <property type="project" value="UniProtKB-KW"/>
</dbReference>
<proteinExistence type="inferred from homology"/>
<dbReference type="InterPro" id="IPR002510">
    <property type="entry name" value="Metalloprtase-TldD/E_N"/>
</dbReference>
<dbReference type="PANTHER" id="PTHR30624:SF0">
    <property type="entry name" value="METALLOPROTEASE SLR0863"/>
    <property type="match status" value="1"/>
</dbReference>
<dbReference type="AlphaFoldDB" id="A0A0F7IHA9"/>
<feature type="domain" description="Metalloprotease TldD/E C-terminal" evidence="6">
    <location>
        <begin position="197"/>
        <end position="420"/>
    </location>
</feature>
<dbReference type="PATRIC" id="fig|113653.22.peg.616"/>
<dbReference type="HOGENOM" id="CLU_026425_1_2_2"/>
<feature type="domain" description="Metalloprotease TldD/E N-terminal" evidence="5">
    <location>
        <begin position="3"/>
        <end position="63"/>
    </location>
</feature>
<dbReference type="InterPro" id="IPR051463">
    <property type="entry name" value="Peptidase_U62_metallo"/>
</dbReference>
<dbReference type="InterPro" id="IPR035068">
    <property type="entry name" value="TldD/PmbA_N"/>
</dbReference>
<accession>A0A0F7IHA9</accession>
<evidence type="ECO:0000256" key="4">
    <source>
        <dbReference type="ARBA" id="ARBA00023049"/>
    </source>
</evidence>
<evidence type="ECO:0000313" key="9">
    <source>
        <dbReference type="Proteomes" id="UP000034723"/>
    </source>
</evidence>
<protein>
    <submittedName>
        <fullName evidence="8">Putative Zn-dependent protease</fullName>
    </submittedName>
</protein>
<keyword evidence="9" id="KW-1185">Reference proteome</keyword>
<evidence type="ECO:0000259" key="7">
    <source>
        <dbReference type="Pfam" id="PF19290"/>
    </source>
</evidence>
<dbReference type="GO" id="GO:0005829">
    <property type="term" value="C:cytosol"/>
    <property type="evidence" value="ECO:0007669"/>
    <property type="project" value="TreeGrafter"/>
</dbReference>
<dbReference type="GO" id="GO:0006508">
    <property type="term" value="P:proteolysis"/>
    <property type="evidence" value="ECO:0007669"/>
    <property type="project" value="UniProtKB-KW"/>
</dbReference>
<dbReference type="Pfam" id="PF19289">
    <property type="entry name" value="PmbA_TldD_3rd"/>
    <property type="match status" value="1"/>
</dbReference>
<dbReference type="InterPro" id="IPR025502">
    <property type="entry name" value="TldD"/>
</dbReference>
<evidence type="ECO:0000259" key="5">
    <source>
        <dbReference type="Pfam" id="PF01523"/>
    </source>
</evidence>
<keyword evidence="3" id="KW-0378">Hydrolase</keyword>
<dbReference type="EMBL" id="CP011267">
    <property type="protein sequence ID" value="AKG92043.1"/>
    <property type="molecule type" value="Genomic_DNA"/>
</dbReference>
<dbReference type="Gene3D" id="3.30.2290.10">
    <property type="entry name" value="PmbA/TldD superfamily"/>
    <property type="match status" value="1"/>
</dbReference>
<gene>
    <name evidence="8" type="ORF">GAH_00617</name>
</gene>
<dbReference type="RefSeq" id="WP_084632406.1">
    <property type="nucleotide sequence ID" value="NZ_CP011267.1"/>
</dbReference>
<keyword evidence="2 8" id="KW-0645">Protease</keyword>
<reference evidence="8 9" key="1">
    <citation type="submission" date="2015-04" db="EMBL/GenBank/DDBJ databases">
        <title>The complete genome sequence of the hyperthermophilic, obligate iron-reducing archaeon Geoglobus ahangari strain 234T.</title>
        <authorList>
            <person name="Manzella M.P."/>
            <person name="Holmes D.E."/>
            <person name="Rocheleau J.M."/>
            <person name="Chung A."/>
            <person name="Reguera G."/>
            <person name="Kashefi K."/>
        </authorList>
    </citation>
    <scope>NUCLEOTIDE SEQUENCE [LARGE SCALE GENOMIC DNA]</scope>
    <source>
        <strain evidence="8 9">234</strain>
    </source>
</reference>
<evidence type="ECO:0000259" key="6">
    <source>
        <dbReference type="Pfam" id="PF19289"/>
    </source>
</evidence>
<name>A0A0F7IHA9_9EURY</name>
<dbReference type="InterPro" id="IPR045569">
    <property type="entry name" value="Metalloprtase-TldD/E_C"/>
</dbReference>
<dbReference type="Proteomes" id="UP000034723">
    <property type="component" value="Chromosome"/>
</dbReference>
<dbReference type="GeneID" id="24803197"/>
<evidence type="ECO:0000256" key="2">
    <source>
        <dbReference type="ARBA" id="ARBA00022670"/>
    </source>
</evidence>
<dbReference type="PANTHER" id="PTHR30624">
    <property type="entry name" value="UNCHARACTERIZED PROTEIN TLDD AND PMBA"/>
    <property type="match status" value="1"/>
</dbReference>
<dbReference type="OrthoDB" id="98233at2157"/>
<dbReference type="Pfam" id="PF01523">
    <property type="entry name" value="PmbA_TldD_1st"/>
    <property type="match status" value="1"/>
</dbReference>
<dbReference type="SUPFAM" id="SSF111283">
    <property type="entry name" value="Putative modulator of DNA gyrase, PmbA/TldD"/>
    <property type="match status" value="1"/>
</dbReference>
<dbReference type="STRING" id="113653.GAH_00617"/>
<keyword evidence="4" id="KW-0482">Metalloprotease</keyword>
<dbReference type="Pfam" id="PF19290">
    <property type="entry name" value="PmbA_TldD_2nd"/>
    <property type="match status" value="1"/>
</dbReference>